<dbReference type="NCBIfam" id="TIGR01646">
    <property type="entry name" value="vgr_GE"/>
    <property type="match status" value="1"/>
</dbReference>
<dbReference type="AlphaFoldDB" id="A0A3Q9JHL3"/>
<evidence type="ECO:0000313" key="6">
    <source>
        <dbReference type="Proteomes" id="UP000273143"/>
    </source>
</evidence>
<feature type="region of interest" description="Disordered" evidence="2">
    <location>
        <begin position="836"/>
        <end position="861"/>
    </location>
</feature>
<dbReference type="Pfam" id="PF04717">
    <property type="entry name" value="Phage_base_V"/>
    <property type="match status" value="1"/>
</dbReference>
<sequence>MFYTANQTIFSLDIQGVEDSEGAKLQVLAFDGIEAVNSEYIFEITLVSKHLRYDITKLLSKSAYLAFTPDKKQGIHGVILSVKRAAIGHDYSLFKLILSPKFYHLYNEVDQRAFVNQSVPEIISTVLSEKGYQQGDNMDFVFKFKEDYPKREFCCQYEETTAHFIHRLCEEEGINIFYQHSQTNHCMVLTDDNNYFPDLDNSFTYASDTGFVADHPVFKRFDVNLNSSTTEASYRNYNFENMKIPEGNAKGEQSNKANNAQEPSLEYYDYPQQHMNKARGDHYAKIQIERLKSFHVTAEGYTDIPELKSGYCFEIEGYPSLDSLDSADKWLTVQIYHQGRQPQVIEALGSEASAVQNTPSQLHKYYRHPINEGIQFPFDEEFKQGYRNVLVGTPKKTPHRPEALHPKSRVLGSQTAIVTGAAGEEIYCDEYGRIKILFHWDRINPQNENSSHWVRVASNWAHDGYGAVVIPRVGMEVKVDFLEGDIDNPIVTGAIHNGVNKVPYDLPANKTRSVFKTSSSKGGVGSNELRIEDKAGQEQIFVQSQKDYDQLTKNNHTVQVNNNSHLQVNNEHSETIKANRYQHQLAEEHHLTDLDRKTQVLMNDYKTVGIAEHNTIGTVKTTQAGMEIHLKSGLQTVIDGGLSLTLKAGGQHIVLNPAGIWMTMPVWTGGIPMEGTPAVSMPPLSKAGSVAATSAPVPRPLTAVQAQTMASDAPFCLECMLNAMGICATDFSNKTTPDAVLDTNSLNSSLGAPSFAGGLTDGLSSSMTGLTSGVSSLTSSMGNLTSMADMSSMANMTNIASLSNLTGSGLGSATSGITDGIANGSIAGSTLTEATPSFMGSEASPLSGISESLGSTTNTLQGLAKDPTQAIQQQATKAATDTAMQAVNSNETLKTATETVQQGADLANKAKQTQETLNNATTAATTLKTPDISSTTTGFNPNGGNNV</sequence>
<name>A0A3Q9JHL3_9GAMM</name>
<keyword evidence="6" id="KW-1185">Reference proteome</keyword>
<dbReference type="SUPFAM" id="SSF69255">
    <property type="entry name" value="gp5 N-terminal domain-like"/>
    <property type="match status" value="1"/>
</dbReference>
<dbReference type="Proteomes" id="UP000273143">
    <property type="component" value="Chromosome"/>
</dbReference>
<dbReference type="InterPro" id="IPR017847">
    <property type="entry name" value="T6SS_RhsGE_Vgr_subset"/>
</dbReference>
<proteinExistence type="inferred from homology"/>
<feature type="compositionally biased region" description="Polar residues" evidence="2">
    <location>
        <begin position="847"/>
        <end position="861"/>
    </location>
</feature>
<dbReference type="Pfam" id="PF22178">
    <property type="entry name" value="Gp5_trimer_C"/>
    <property type="match status" value="1"/>
</dbReference>
<feature type="domain" description="Gp5/Type VI secretion system Vgr C-terminal trimerisation" evidence="4">
    <location>
        <begin position="513"/>
        <end position="621"/>
    </location>
</feature>
<dbReference type="InterPro" id="IPR054030">
    <property type="entry name" value="Gp5_Vgr_C"/>
</dbReference>
<dbReference type="InterPro" id="IPR006531">
    <property type="entry name" value="Gp5/Vgr_OB"/>
</dbReference>
<dbReference type="RefSeq" id="WP_127161919.1">
    <property type="nucleotide sequence ID" value="NZ_CP029822.1"/>
</dbReference>
<evidence type="ECO:0000256" key="1">
    <source>
        <dbReference type="ARBA" id="ARBA00005558"/>
    </source>
</evidence>
<evidence type="ECO:0000259" key="4">
    <source>
        <dbReference type="Pfam" id="PF22178"/>
    </source>
</evidence>
<evidence type="ECO:0000259" key="3">
    <source>
        <dbReference type="Pfam" id="PF04717"/>
    </source>
</evidence>
<dbReference type="Gene3D" id="2.30.110.50">
    <property type="match status" value="1"/>
</dbReference>
<dbReference type="InterPro" id="IPR037026">
    <property type="entry name" value="Vgr_OB-fold_dom_sf"/>
</dbReference>
<evidence type="ECO:0000313" key="5">
    <source>
        <dbReference type="EMBL" id="AZS49739.1"/>
    </source>
</evidence>
<comment type="similarity">
    <text evidence="1">Belongs to the VgrG protein family.</text>
</comment>
<feature type="domain" description="Gp5/Type VI secretion system Vgr protein OB-fold" evidence="3">
    <location>
        <begin position="432"/>
        <end position="496"/>
    </location>
</feature>
<reference evidence="6" key="1">
    <citation type="submission" date="2018-06" db="EMBL/GenBank/DDBJ databases">
        <title>Complete genome of Pseudomonas insecticola strain QZS01.</title>
        <authorList>
            <person name="Wang J."/>
            <person name="Su Q."/>
        </authorList>
    </citation>
    <scope>NUCLEOTIDE SEQUENCE [LARGE SCALE GENOMIC DNA]</scope>
    <source>
        <strain evidence="6">QZS01</strain>
    </source>
</reference>
<dbReference type="NCBIfam" id="TIGR03361">
    <property type="entry name" value="VI_Rhs_Vgr"/>
    <property type="match status" value="1"/>
</dbReference>
<dbReference type="Gene3D" id="3.55.50.10">
    <property type="entry name" value="Baseplate protein-like domains"/>
    <property type="match status" value="1"/>
</dbReference>
<dbReference type="SUPFAM" id="SSF69349">
    <property type="entry name" value="Phage fibre proteins"/>
    <property type="match status" value="1"/>
</dbReference>
<gene>
    <name evidence="5" type="primary">tssI</name>
    <name evidence="5" type="ORF">DM558_02610</name>
</gene>
<dbReference type="Pfam" id="PF05954">
    <property type="entry name" value="Phage_GPD"/>
    <property type="match status" value="1"/>
</dbReference>
<accession>A0A3Q9JHL3</accession>
<dbReference type="KEGG" id="emo:DM558_02610"/>
<organism evidence="5 6">
    <name type="scientific">Entomomonas moraniae</name>
    <dbReference type="NCBI Taxonomy" id="2213226"/>
    <lineage>
        <taxon>Bacteria</taxon>
        <taxon>Pseudomonadati</taxon>
        <taxon>Pseudomonadota</taxon>
        <taxon>Gammaproteobacteria</taxon>
        <taxon>Pseudomonadales</taxon>
        <taxon>Pseudomonadaceae</taxon>
        <taxon>Entomomonas</taxon>
    </lineage>
</organism>
<dbReference type="InterPro" id="IPR006533">
    <property type="entry name" value="T6SS_Vgr_RhsGE"/>
</dbReference>
<dbReference type="Gene3D" id="2.40.50.230">
    <property type="entry name" value="Gp5 N-terminal domain"/>
    <property type="match status" value="1"/>
</dbReference>
<dbReference type="Gene3D" id="4.10.220.110">
    <property type="match status" value="1"/>
</dbReference>
<dbReference type="SUPFAM" id="SSF69279">
    <property type="entry name" value="Phage tail proteins"/>
    <property type="match status" value="2"/>
</dbReference>
<evidence type="ECO:0000256" key="2">
    <source>
        <dbReference type="SAM" id="MobiDB-lite"/>
    </source>
</evidence>
<dbReference type="EMBL" id="CP029822">
    <property type="protein sequence ID" value="AZS49739.1"/>
    <property type="molecule type" value="Genomic_DNA"/>
</dbReference>
<protein>
    <submittedName>
        <fullName evidence="5">Type VI secretion system tip protein VgrG</fullName>
    </submittedName>
</protein>